<feature type="transmembrane region" description="Helical" evidence="1">
    <location>
        <begin position="20"/>
        <end position="42"/>
    </location>
</feature>
<gene>
    <name evidence="2" type="ORF">FHR34_000604</name>
</gene>
<name>A0A7W7QYT7_KITKI</name>
<dbReference type="RefSeq" id="WP_184933912.1">
    <property type="nucleotide sequence ID" value="NZ_JACHJV010000001.1"/>
</dbReference>
<dbReference type="AlphaFoldDB" id="A0A7W7QYT7"/>
<evidence type="ECO:0000313" key="3">
    <source>
        <dbReference type="Proteomes" id="UP000540506"/>
    </source>
</evidence>
<comment type="caution">
    <text evidence="2">The sequence shown here is derived from an EMBL/GenBank/DDBJ whole genome shotgun (WGS) entry which is preliminary data.</text>
</comment>
<keyword evidence="1" id="KW-0812">Transmembrane</keyword>
<protein>
    <recommendedName>
        <fullName evidence="4">DUF3515 domain-containing protein</fullName>
    </recommendedName>
</protein>
<dbReference type="Proteomes" id="UP000540506">
    <property type="component" value="Unassembled WGS sequence"/>
</dbReference>
<dbReference type="PROSITE" id="PS51257">
    <property type="entry name" value="PROKAR_LIPOPROTEIN"/>
    <property type="match status" value="1"/>
</dbReference>
<evidence type="ECO:0000256" key="1">
    <source>
        <dbReference type="SAM" id="Phobius"/>
    </source>
</evidence>
<keyword evidence="3" id="KW-1185">Reference proteome</keyword>
<evidence type="ECO:0008006" key="4">
    <source>
        <dbReference type="Google" id="ProtNLM"/>
    </source>
</evidence>
<dbReference type="InterPro" id="IPR021903">
    <property type="entry name" value="DUF3515"/>
</dbReference>
<reference evidence="2 3" key="1">
    <citation type="submission" date="2020-08" db="EMBL/GenBank/DDBJ databases">
        <title>Sequencing the genomes of 1000 actinobacteria strains.</title>
        <authorList>
            <person name="Klenk H.-P."/>
        </authorList>
    </citation>
    <scope>NUCLEOTIDE SEQUENCE [LARGE SCALE GENOMIC DNA]</scope>
    <source>
        <strain evidence="2 3">DSM 41654</strain>
    </source>
</reference>
<proteinExistence type="predicted"/>
<sequence>MSRFQRPLRALQTLPAPVRWLAAPLVLLGCTGAVLMSGGGTYQPPLTAPSPDAKSAGYCAALIKALPATMQNHPRADPPGSPYVAVWQTSPRTVLRCGVPRPTSLNILANQESTGPNVDNVQWYLEKDGHGGYRFTTTLRATYVEVSVPANSTAYPTDALGVVSPAVLNTIPDLNGQFTSDQDNNQ</sequence>
<dbReference type="EMBL" id="JACHJV010000001">
    <property type="protein sequence ID" value="MBB4921611.1"/>
    <property type="molecule type" value="Genomic_DNA"/>
</dbReference>
<organism evidence="2 3">
    <name type="scientific">Kitasatospora kifunensis</name>
    <name type="common">Streptomyces kifunensis</name>
    <dbReference type="NCBI Taxonomy" id="58351"/>
    <lineage>
        <taxon>Bacteria</taxon>
        <taxon>Bacillati</taxon>
        <taxon>Actinomycetota</taxon>
        <taxon>Actinomycetes</taxon>
        <taxon>Kitasatosporales</taxon>
        <taxon>Streptomycetaceae</taxon>
        <taxon>Kitasatospora</taxon>
    </lineage>
</organism>
<evidence type="ECO:0000313" key="2">
    <source>
        <dbReference type="EMBL" id="MBB4921611.1"/>
    </source>
</evidence>
<accession>A0A7W7QYT7</accession>
<dbReference type="Pfam" id="PF12028">
    <property type="entry name" value="DUF3515"/>
    <property type="match status" value="1"/>
</dbReference>
<keyword evidence="1" id="KW-0472">Membrane</keyword>
<keyword evidence="1" id="KW-1133">Transmembrane helix</keyword>